<dbReference type="Proteomes" id="UP000015559">
    <property type="component" value="Chromosome"/>
</dbReference>
<proteinExistence type="predicted"/>
<accession>S6AG35</accession>
<dbReference type="STRING" id="1163617.SCD_n01095"/>
<reference evidence="1 2" key="1">
    <citation type="journal article" date="2012" name="Appl. Environ. Microbiol.">
        <title>Draft genome sequence of a psychrotolerant sulfur-oxidizing bacterium, Sulfuricella denitrificans skB26, and proteomic insights into cold adaptation.</title>
        <authorList>
            <person name="Watanabe T."/>
            <person name="Kojima H."/>
            <person name="Fukui M."/>
        </authorList>
    </citation>
    <scope>NUCLEOTIDE SEQUENCE [LARGE SCALE GENOMIC DNA]</scope>
    <source>
        <strain evidence="2">skB26</strain>
    </source>
</reference>
<dbReference type="EMBL" id="AP013066">
    <property type="protein sequence ID" value="BAN34931.1"/>
    <property type="molecule type" value="Genomic_DNA"/>
</dbReference>
<dbReference type="AlphaFoldDB" id="S6AG35"/>
<dbReference type="OrthoDB" id="259311at2"/>
<dbReference type="RefSeq" id="WP_009206121.1">
    <property type="nucleotide sequence ID" value="NC_022357.1"/>
</dbReference>
<sequence>MNTPSFYNDAPKITLYDPLAEFLGAAEKGVVGYNYLDAVKLAGHSCPTVAGAWLMTRKALASLYGDELPVRGAIQVSFRDGQADGVTGVIANVVSLITGAAQAGGFKGIGGKFDRRNLLHFNATIAGEIRYTRLDTGINVETSYHPELVSPSSDMKELIQKAMMGIANAEERNLFGLLWQDRVKRILIEHADNAEMISAIISRS</sequence>
<evidence type="ECO:0000313" key="1">
    <source>
        <dbReference type="EMBL" id="BAN34931.1"/>
    </source>
</evidence>
<gene>
    <name evidence="1" type="ORF">SCD_n01095</name>
</gene>
<organism evidence="1 2">
    <name type="scientific">Sulfuricella denitrificans (strain DSM 22764 / NBRC 105220 / skB26)</name>
    <dbReference type="NCBI Taxonomy" id="1163617"/>
    <lineage>
        <taxon>Bacteria</taxon>
        <taxon>Pseudomonadati</taxon>
        <taxon>Pseudomonadota</taxon>
        <taxon>Betaproteobacteria</taxon>
        <taxon>Nitrosomonadales</taxon>
        <taxon>Sulfuricellaceae</taxon>
        <taxon>Sulfuricella</taxon>
    </lineage>
</organism>
<keyword evidence="2" id="KW-1185">Reference proteome</keyword>
<name>S6AG35_SULDS</name>
<dbReference type="KEGG" id="sdr:SCD_n01095"/>
<evidence type="ECO:0000313" key="2">
    <source>
        <dbReference type="Proteomes" id="UP000015559"/>
    </source>
</evidence>
<dbReference type="eggNOG" id="COG2191">
    <property type="taxonomic scope" value="Bacteria"/>
</dbReference>
<protein>
    <recommendedName>
        <fullName evidence="3">Formylmethanofuran dehydrogenase subunit E domain-containing protein</fullName>
    </recommendedName>
</protein>
<evidence type="ECO:0008006" key="3">
    <source>
        <dbReference type="Google" id="ProtNLM"/>
    </source>
</evidence>
<dbReference type="HOGENOM" id="CLU_1253797_0_0_4"/>